<sequence>MAKQYTASELDGKSTYALKVLMAQNHLPTTGITRKEQMIAALAAGEVTEEIKAMKFAPKPAPKRKRYKASLHKSATPIKDEHTLKRWKAQEGKCANAEDVLNLPTDYLAPSTSASASPSPDVGVVPVPVLGQPFLLALNPFLTSQSQPTSYQGERAGAPFTPGINSGMLPSATQSPSPAETGNNAFPTPPRSSQGSPAADEVDVGAPHEPDPDCPPPVATPTPRSTVNGVDLRGNTSGALPPPLNEGDSQWLYNNLNVDRELDWGLLRDWNL</sequence>
<dbReference type="OrthoDB" id="3801409at2759"/>
<feature type="region of interest" description="Disordered" evidence="1">
    <location>
        <begin position="145"/>
        <end position="246"/>
    </location>
</feature>
<keyword evidence="3" id="KW-1185">Reference proteome</keyword>
<organism evidence="2 3">
    <name type="scientific">Clohesyomyces aquaticus</name>
    <dbReference type="NCBI Taxonomy" id="1231657"/>
    <lineage>
        <taxon>Eukaryota</taxon>
        <taxon>Fungi</taxon>
        <taxon>Dikarya</taxon>
        <taxon>Ascomycota</taxon>
        <taxon>Pezizomycotina</taxon>
        <taxon>Dothideomycetes</taxon>
        <taxon>Pleosporomycetidae</taxon>
        <taxon>Pleosporales</taxon>
        <taxon>Lindgomycetaceae</taxon>
        <taxon>Clohesyomyces</taxon>
    </lineage>
</organism>
<protein>
    <submittedName>
        <fullName evidence="2">Uncharacterized protein</fullName>
    </submittedName>
</protein>
<feature type="compositionally biased region" description="Polar residues" evidence="1">
    <location>
        <begin position="171"/>
        <end position="196"/>
    </location>
</feature>
<gene>
    <name evidence="2" type="ORF">BCR34DRAFT_606592</name>
</gene>
<dbReference type="EMBL" id="MCFA01000197">
    <property type="protein sequence ID" value="ORX99483.1"/>
    <property type="molecule type" value="Genomic_DNA"/>
</dbReference>
<accession>A0A1Y1YNS3</accession>
<feature type="compositionally biased region" description="Polar residues" evidence="1">
    <location>
        <begin position="224"/>
        <end position="238"/>
    </location>
</feature>
<proteinExistence type="predicted"/>
<name>A0A1Y1YNS3_9PLEO</name>
<comment type="caution">
    <text evidence="2">The sequence shown here is derived from an EMBL/GenBank/DDBJ whole genome shotgun (WGS) entry which is preliminary data.</text>
</comment>
<evidence type="ECO:0000256" key="1">
    <source>
        <dbReference type="SAM" id="MobiDB-lite"/>
    </source>
</evidence>
<dbReference type="AlphaFoldDB" id="A0A1Y1YNS3"/>
<evidence type="ECO:0000313" key="3">
    <source>
        <dbReference type="Proteomes" id="UP000193144"/>
    </source>
</evidence>
<dbReference type="Proteomes" id="UP000193144">
    <property type="component" value="Unassembled WGS sequence"/>
</dbReference>
<evidence type="ECO:0000313" key="2">
    <source>
        <dbReference type="EMBL" id="ORX99483.1"/>
    </source>
</evidence>
<reference evidence="2 3" key="1">
    <citation type="submission" date="2016-07" db="EMBL/GenBank/DDBJ databases">
        <title>Pervasive Adenine N6-methylation of Active Genes in Fungi.</title>
        <authorList>
            <consortium name="DOE Joint Genome Institute"/>
            <person name="Mondo S.J."/>
            <person name="Dannebaum R.O."/>
            <person name="Kuo R.C."/>
            <person name="Labutti K."/>
            <person name="Haridas S."/>
            <person name="Kuo A."/>
            <person name="Salamov A."/>
            <person name="Ahrendt S.R."/>
            <person name="Lipzen A."/>
            <person name="Sullivan W."/>
            <person name="Andreopoulos W.B."/>
            <person name="Clum A."/>
            <person name="Lindquist E."/>
            <person name="Daum C."/>
            <person name="Ramamoorthy G.K."/>
            <person name="Gryganskyi A."/>
            <person name="Culley D."/>
            <person name="Magnuson J.K."/>
            <person name="James T.Y."/>
            <person name="O'Malley M.A."/>
            <person name="Stajich J.E."/>
            <person name="Spatafora J.W."/>
            <person name="Visel A."/>
            <person name="Grigoriev I.V."/>
        </authorList>
    </citation>
    <scope>NUCLEOTIDE SEQUENCE [LARGE SCALE GENOMIC DNA]</scope>
    <source>
        <strain evidence="2 3">CBS 115471</strain>
    </source>
</reference>